<evidence type="ECO:0000256" key="2">
    <source>
        <dbReference type="ARBA" id="ARBA00010199"/>
    </source>
</evidence>
<dbReference type="Pfam" id="PF01554">
    <property type="entry name" value="MatE"/>
    <property type="match status" value="2"/>
</dbReference>
<feature type="transmembrane region" description="Helical" evidence="6">
    <location>
        <begin position="162"/>
        <end position="180"/>
    </location>
</feature>
<feature type="transmembrane region" description="Helical" evidence="6">
    <location>
        <begin position="349"/>
        <end position="372"/>
    </location>
</feature>
<proteinExistence type="inferred from homology"/>
<evidence type="ECO:0000256" key="4">
    <source>
        <dbReference type="ARBA" id="ARBA00022989"/>
    </source>
</evidence>
<evidence type="ECO:0000256" key="3">
    <source>
        <dbReference type="ARBA" id="ARBA00022692"/>
    </source>
</evidence>
<feature type="compositionally biased region" description="Basic and acidic residues" evidence="7">
    <location>
        <begin position="15"/>
        <end position="26"/>
    </location>
</feature>
<comment type="similarity">
    <text evidence="2 6">Belongs to the multi antimicrobial extrusion (MATE) (TC 2.A.66.1) family.</text>
</comment>
<keyword evidence="5 6" id="KW-0472">Membrane</keyword>
<feature type="transmembrane region" description="Helical" evidence="6">
    <location>
        <begin position="384"/>
        <end position="405"/>
    </location>
</feature>
<comment type="caution">
    <text evidence="8">The sequence shown here is derived from an EMBL/GenBank/DDBJ whole genome shotgun (WGS) entry which is preliminary data.</text>
</comment>
<reference evidence="8 9" key="1">
    <citation type="submission" date="2024-09" db="EMBL/GenBank/DDBJ databases">
        <title>Chromosome-scale assembly of Riccia sorocarpa.</title>
        <authorList>
            <person name="Paukszto L."/>
        </authorList>
    </citation>
    <scope>NUCLEOTIDE SEQUENCE [LARGE SCALE GENOMIC DNA]</scope>
    <source>
        <strain evidence="8">LP-2024</strain>
        <tissue evidence="8">Aerial parts of the thallus</tissue>
    </source>
</reference>
<evidence type="ECO:0000256" key="6">
    <source>
        <dbReference type="RuleBase" id="RU004914"/>
    </source>
</evidence>
<dbReference type="AlphaFoldDB" id="A0ABD3I3A0"/>
<dbReference type="EMBL" id="JBJQOH010000002">
    <property type="protein sequence ID" value="KAL3698188.1"/>
    <property type="molecule type" value="Genomic_DNA"/>
</dbReference>
<gene>
    <name evidence="8" type="ORF">R1sor_012264</name>
</gene>
<keyword evidence="9" id="KW-1185">Reference proteome</keyword>
<evidence type="ECO:0000313" key="9">
    <source>
        <dbReference type="Proteomes" id="UP001633002"/>
    </source>
</evidence>
<comment type="subcellular location">
    <subcellularLocation>
        <location evidence="1">Membrane</location>
        <topology evidence="1">Multi-pass membrane protein</topology>
    </subcellularLocation>
</comment>
<feature type="transmembrane region" description="Helical" evidence="6">
    <location>
        <begin position="126"/>
        <end position="146"/>
    </location>
</feature>
<name>A0ABD3I3A0_9MARC</name>
<dbReference type="InterPro" id="IPR045069">
    <property type="entry name" value="MATE_euk"/>
</dbReference>
<keyword evidence="3 6" id="KW-0812">Transmembrane</keyword>
<feature type="transmembrane region" description="Helical" evidence="6">
    <location>
        <begin position="223"/>
        <end position="247"/>
    </location>
</feature>
<feature type="transmembrane region" description="Helical" evidence="6">
    <location>
        <begin position="310"/>
        <end position="329"/>
    </location>
</feature>
<keyword evidence="4 6" id="KW-1133">Transmembrane helix</keyword>
<accession>A0ABD3I3A0</accession>
<dbReference type="GO" id="GO:0016020">
    <property type="term" value="C:membrane"/>
    <property type="evidence" value="ECO:0007669"/>
    <property type="project" value="UniProtKB-SubCell"/>
</dbReference>
<organism evidence="8 9">
    <name type="scientific">Riccia sorocarpa</name>
    <dbReference type="NCBI Taxonomy" id="122646"/>
    <lineage>
        <taxon>Eukaryota</taxon>
        <taxon>Viridiplantae</taxon>
        <taxon>Streptophyta</taxon>
        <taxon>Embryophyta</taxon>
        <taxon>Marchantiophyta</taxon>
        <taxon>Marchantiopsida</taxon>
        <taxon>Marchantiidae</taxon>
        <taxon>Marchantiales</taxon>
        <taxon>Ricciaceae</taxon>
        <taxon>Riccia</taxon>
    </lineage>
</organism>
<dbReference type="PANTHER" id="PTHR11206">
    <property type="entry name" value="MULTIDRUG RESISTANCE PROTEIN"/>
    <property type="match status" value="1"/>
</dbReference>
<comment type="caution">
    <text evidence="6">Lacks conserved residue(s) required for the propagation of feature annotation.</text>
</comment>
<protein>
    <recommendedName>
        <fullName evidence="6">Protein DETOXIFICATION</fullName>
    </recommendedName>
    <alternativeName>
        <fullName evidence="6">Multidrug and toxic compound extrusion protein</fullName>
    </alternativeName>
</protein>
<dbReference type="CDD" id="cd13132">
    <property type="entry name" value="MATE_eukaryotic"/>
    <property type="match status" value="1"/>
</dbReference>
<dbReference type="InterPro" id="IPR002528">
    <property type="entry name" value="MATE_fam"/>
</dbReference>
<evidence type="ECO:0000256" key="5">
    <source>
        <dbReference type="ARBA" id="ARBA00023136"/>
    </source>
</evidence>
<dbReference type="Proteomes" id="UP001633002">
    <property type="component" value="Unassembled WGS sequence"/>
</dbReference>
<feature type="transmembrane region" description="Helical" evidence="6">
    <location>
        <begin position="411"/>
        <end position="432"/>
    </location>
</feature>
<sequence length="461" mass="49641">MESTGGGEQAPLLDYHYKDDGSKGFQDEPPTSTSEMIIEAKSQLELGVPVILMGLLDYSVQLISVAFVGSLGPIHLAGAAMGASFANVFGFAMLEGLAGGMETSGGQANGKGEHHLLGYLLQRGQFILTMFCLPIALLYLQAAWVLRHWGQDEEIAELSGEYVVYLIPGLFATALFLPVAKFLQVQEVTKPLAVVSCVVLAFHGPLCWLYIYGLDQPWPTAPFANVGAFLGLAIPACAMTSLEWWVWEIIQIMAGWLPHPEIAVSAMTISFQTIALCYMPPLGLGTAASIRVSNELGAQRPDKTRMAVKVAFILAAVTGGLFAVALWLGRYQWAAFFIGPSEAMVVNTFVGLVTVLTILIFLTAMSASLGGVLRGSGQQWAGSLVNNAALYGISLPLAYLLGIRLETGLQGIWWGMLIGVIFQFVGQFYLTANTNWEYQVSRALLTVSDNSAGVTSKSFEY</sequence>
<feature type="transmembrane region" description="Helical" evidence="6">
    <location>
        <begin position="192"/>
        <end position="211"/>
    </location>
</feature>
<evidence type="ECO:0000256" key="1">
    <source>
        <dbReference type="ARBA" id="ARBA00004141"/>
    </source>
</evidence>
<evidence type="ECO:0000256" key="7">
    <source>
        <dbReference type="SAM" id="MobiDB-lite"/>
    </source>
</evidence>
<feature type="region of interest" description="Disordered" evidence="7">
    <location>
        <begin position="1"/>
        <end position="32"/>
    </location>
</feature>
<evidence type="ECO:0000313" key="8">
    <source>
        <dbReference type="EMBL" id="KAL3698188.1"/>
    </source>
</evidence>